<dbReference type="RefSeq" id="XP_066611733.1">
    <property type="nucleotide sequence ID" value="XM_066760429.1"/>
</dbReference>
<name>A0ABR3BP29_9TREE</name>
<keyword evidence="3" id="KW-1185">Reference proteome</keyword>
<reference evidence="3" key="1">
    <citation type="submission" date="2015-01" db="EMBL/GenBank/DDBJ databases">
        <title>The Genome Sequence of Cryptococcus gattii MMRL2647.</title>
        <authorList>
            <consortium name="The Broad Institute Genomics Platform"/>
            <person name="Cuomo C."/>
            <person name="Litvintseva A."/>
            <person name="Chen Y."/>
            <person name="Heitman J."/>
            <person name="Sun S."/>
            <person name="Springer D."/>
            <person name="Dromer F."/>
            <person name="Young S."/>
            <person name="Zeng Q."/>
            <person name="Gargeya S."/>
            <person name="Abouelleil A."/>
            <person name="Alvarado L."/>
            <person name="Chapman S.B."/>
            <person name="Gainer-Dewar J."/>
            <person name="Goldberg J."/>
            <person name="Griggs A."/>
            <person name="Gujja S."/>
            <person name="Hansen M."/>
            <person name="Howarth C."/>
            <person name="Imamovic A."/>
            <person name="Larimer J."/>
            <person name="Murphy C."/>
            <person name="Naylor J."/>
            <person name="Pearson M."/>
            <person name="Priest M."/>
            <person name="Roberts A."/>
            <person name="Saif S."/>
            <person name="Shea T."/>
            <person name="Sykes S."/>
            <person name="Wortman J."/>
            <person name="Nusbaum C."/>
            <person name="Birren B."/>
        </authorList>
    </citation>
    <scope>NUCLEOTIDE SEQUENCE [LARGE SCALE GENOMIC DNA]</scope>
    <source>
        <strain evidence="3">IND107</strain>
    </source>
</reference>
<feature type="region of interest" description="Disordered" evidence="1">
    <location>
        <begin position="92"/>
        <end position="113"/>
    </location>
</feature>
<feature type="region of interest" description="Disordered" evidence="1">
    <location>
        <begin position="1"/>
        <end position="64"/>
    </location>
</feature>
<organism evidence="2 3">
    <name type="scientific">Cryptococcus tetragattii IND107</name>
    <dbReference type="NCBI Taxonomy" id="1296105"/>
    <lineage>
        <taxon>Eukaryota</taxon>
        <taxon>Fungi</taxon>
        <taxon>Dikarya</taxon>
        <taxon>Basidiomycota</taxon>
        <taxon>Agaricomycotina</taxon>
        <taxon>Tremellomycetes</taxon>
        <taxon>Tremellales</taxon>
        <taxon>Cryptococcaceae</taxon>
        <taxon>Cryptococcus</taxon>
        <taxon>Cryptococcus gattii species complex</taxon>
    </lineage>
</organism>
<reference evidence="2 3" key="2">
    <citation type="submission" date="2024-01" db="EMBL/GenBank/DDBJ databases">
        <title>Comparative genomics of Cryptococcus and Kwoniella reveals pathogenesis evolution and contrasting modes of karyotype evolution via chromosome fusion or intercentromeric recombination.</title>
        <authorList>
            <person name="Coelho M.A."/>
            <person name="David-Palma M."/>
            <person name="Shea T."/>
            <person name="Bowers K."/>
            <person name="Mcginley-Smith S."/>
            <person name="Mohammad A.W."/>
            <person name="Gnirke A."/>
            <person name="Yurkov A.M."/>
            <person name="Nowrousian M."/>
            <person name="Sun S."/>
            <person name="Cuomo C.A."/>
            <person name="Heitman J."/>
        </authorList>
    </citation>
    <scope>NUCLEOTIDE SEQUENCE [LARGE SCALE GENOMIC DNA]</scope>
    <source>
        <strain evidence="2 3">IND107</strain>
    </source>
</reference>
<evidence type="ECO:0000313" key="2">
    <source>
        <dbReference type="EMBL" id="KAL0242351.1"/>
    </source>
</evidence>
<proteinExistence type="predicted"/>
<sequence>MVALSSPLHRDSQQSIPRRLSSKNDRGLPNGAPHISTTSSPTTSQSSTEDCNFEVEGLSTSETLEKRKRKYSEKLYQWTQEMWNNTKRDIELGSSISSSEDSSDIYKAYNESK</sequence>
<dbReference type="EMBL" id="ATAM02000011">
    <property type="protein sequence ID" value="KAL0242351.1"/>
    <property type="molecule type" value="Genomic_DNA"/>
</dbReference>
<comment type="caution">
    <text evidence="2">The sequence shown here is derived from an EMBL/GenBank/DDBJ whole genome shotgun (WGS) entry which is preliminary data.</text>
</comment>
<evidence type="ECO:0000313" key="3">
    <source>
        <dbReference type="Proteomes" id="UP000054399"/>
    </source>
</evidence>
<feature type="compositionally biased region" description="Low complexity" evidence="1">
    <location>
        <begin position="36"/>
        <end position="48"/>
    </location>
</feature>
<protein>
    <submittedName>
        <fullName evidence="2">Uncharacterized protein</fullName>
    </submittedName>
</protein>
<dbReference type="Proteomes" id="UP000054399">
    <property type="component" value="Unassembled WGS sequence"/>
</dbReference>
<evidence type="ECO:0000256" key="1">
    <source>
        <dbReference type="SAM" id="MobiDB-lite"/>
    </source>
</evidence>
<gene>
    <name evidence="2" type="ORF">I308_105980</name>
</gene>
<dbReference type="GeneID" id="91992835"/>
<accession>A0ABR3BP29</accession>